<keyword evidence="1" id="KW-0472">Membrane</keyword>
<keyword evidence="2" id="KW-0732">Signal</keyword>
<dbReference type="Proteomes" id="UP001219525">
    <property type="component" value="Unassembled WGS sequence"/>
</dbReference>
<name>A0AAD6VUZ0_9AGAR</name>
<dbReference type="CDD" id="cd12087">
    <property type="entry name" value="TM_EGFR-like"/>
    <property type="match status" value="1"/>
</dbReference>
<reference evidence="3" key="1">
    <citation type="submission" date="2023-03" db="EMBL/GenBank/DDBJ databases">
        <title>Massive genome expansion in bonnet fungi (Mycena s.s.) driven by repeated elements and novel gene families across ecological guilds.</title>
        <authorList>
            <consortium name="Lawrence Berkeley National Laboratory"/>
            <person name="Harder C.B."/>
            <person name="Miyauchi S."/>
            <person name="Viragh M."/>
            <person name="Kuo A."/>
            <person name="Thoen E."/>
            <person name="Andreopoulos B."/>
            <person name="Lu D."/>
            <person name="Skrede I."/>
            <person name="Drula E."/>
            <person name="Henrissat B."/>
            <person name="Morin E."/>
            <person name="Kohler A."/>
            <person name="Barry K."/>
            <person name="LaButti K."/>
            <person name="Morin E."/>
            <person name="Salamov A."/>
            <person name="Lipzen A."/>
            <person name="Mereny Z."/>
            <person name="Hegedus B."/>
            <person name="Baldrian P."/>
            <person name="Stursova M."/>
            <person name="Weitz H."/>
            <person name="Taylor A."/>
            <person name="Grigoriev I.V."/>
            <person name="Nagy L.G."/>
            <person name="Martin F."/>
            <person name="Kauserud H."/>
        </authorList>
    </citation>
    <scope>NUCLEOTIDE SEQUENCE</scope>
    <source>
        <strain evidence="3">9144</strain>
    </source>
</reference>
<proteinExistence type="predicted"/>
<evidence type="ECO:0000256" key="1">
    <source>
        <dbReference type="SAM" id="Phobius"/>
    </source>
</evidence>
<keyword evidence="1" id="KW-0812">Transmembrane</keyword>
<keyword evidence="4" id="KW-1185">Reference proteome</keyword>
<comment type="caution">
    <text evidence="3">The sequence shown here is derived from an EMBL/GenBank/DDBJ whole genome shotgun (WGS) entry which is preliminary data.</text>
</comment>
<organism evidence="3 4">
    <name type="scientific">Mycena pura</name>
    <dbReference type="NCBI Taxonomy" id="153505"/>
    <lineage>
        <taxon>Eukaryota</taxon>
        <taxon>Fungi</taxon>
        <taxon>Dikarya</taxon>
        <taxon>Basidiomycota</taxon>
        <taxon>Agaricomycotina</taxon>
        <taxon>Agaricomycetes</taxon>
        <taxon>Agaricomycetidae</taxon>
        <taxon>Agaricales</taxon>
        <taxon>Marasmiineae</taxon>
        <taxon>Mycenaceae</taxon>
        <taxon>Mycena</taxon>
    </lineage>
</organism>
<dbReference type="AlphaFoldDB" id="A0AAD6VUZ0"/>
<feature type="chain" id="PRO_5042102937" evidence="2">
    <location>
        <begin position="20"/>
        <end position="189"/>
    </location>
</feature>
<accession>A0AAD6VUZ0</accession>
<evidence type="ECO:0000313" key="3">
    <source>
        <dbReference type="EMBL" id="KAJ7220914.1"/>
    </source>
</evidence>
<feature type="transmembrane region" description="Helical" evidence="1">
    <location>
        <begin position="130"/>
        <end position="154"/>
    </location>
</feature>
<gene>
    <name evidence="3" type="ORF">GGX14DRAFT_432424</name>
</gene>
<evidence type="ECO:0000313" key="4">
    <source>
        <dbReference type="Proteomes" id="UP001219525"/>
    </source>
</evidence>
<evidence type="ECO:0000256" key="2">
    <source>
        <dbReference type="SAM" id="SignalP"/>
    </source>
</evidence>
<sequence>MKLLCVLALFYAVASAGHANVTLDDTSPAIVYSSPPVHCSPGTQCDPAGLFNGTSSTTSSPVGVQFVGTAVYVYLGVDGRCQINLDGVGVEVAVGTNASEIFLAYVNTSMVDGPHAITLHERHTTPSKHAAAIAGGIVGGVVLMAALSAGTFFLRRRQKQRRIAKRGIPLGDYWPDKPSIQLAGMPSPK</sequence>
<feature type="signal peptide" evidence="2">
    <location>
        <begin position="1"/>
        <end position="19"/>
    </location>
</feature>
<protein>
    <submittedName>
        <fullName evidence="3">Uncharacterized protein</fullName>
    </submittedName>
</protein>
<keyword evidence="1" id="KW-1133">Transmembrane helix</keyword>
<dbReference type="EMBL" id="JARJCW010000009">
    <property type="protein sequence ID" value="KAJ7220914.1"/>
    <property type="molecule type" value="Genomic_DNA"/>
</dbReference>